<gene>
    <name evidence="14" type="ORF">EOS_37870</name>
</gene>
<evidence type="ECO:0000256" key="2">
    <source>
        <dbReference type="ARBA" id="ARBA00010072"/>
    </source>
</evidence>
<feature type="transmembrane region" description="Helical" evidence="12">
    <location>
        <begin position="257"/>
        <end position="282"/>
    </location>
</feature>
<evidence type="ECO:0000256" key="1">
    <source>
        <dbReference type="ARBA" id="ARBA00004429"/>
    </source>
</evidence>
<dbReference type="PATRIC" id="fig|908627.4.peg.8487"/>
<dbReference type="InterPro" id="IPR010065">
    <property type="entry name" value="AA_ABC_transptr_permease_3TM"/>
</dbReference>
<feature type="domain" description="ABC transmembrane type-1" evidence="13">
    <location>
        <begin position="73"/>
        <end position="279"/>
    </location>
</feature>
<evidence type="ECO:0000256" key="12">
    <source>
        <dbReference type="RuleBase" id="RU363032"/>
    </source>
</evidence>
<dbReference type="Pfam" id="PF00528">
    <property type="entry name" value="BPD_transp_1"/>
    <property type="match status" value="1"/>
</dbReference>
<dbReference type="GO" id="GO:0022857">
    <property type="term" value="F:transmembrane transporter activity"/>
    <property type="evidence" value="ECO:0007669"/>
    <property type="project" value="InterPro"/>
</dbReference>
<dbReference type="RefSeq" id="WP_047897354.1">
    <property type="nucleotide sequence ID" value="NZ_AEJF01000230.1"/>
</dbReference>
<dbReference type="Proteomes" id="UP000035963">
    <property type="component" value="Unassembled WGS sequence"/>
</dbReference>
<feature type="transmembrane region" description="Helical" evidence="12">
    <location>
        <begin position="70"/>
        <end position="97"/>
    </location>
</feature>
<dbReference type="PANTHER" id="PTHR30614:SF0">
    <property type="entry name" value="L-CYSTINE TRANSPORT SYSTEM PERMEASE PROTEIN TCYL"/>
    <property type="match status" value="1"/>
</dbReference>
<dbReference type="NCBIfam" id="TIGR01726">
    <property type="entry name" value="HEQRo_perm_3TM"/>
    <property type="match status" value="1"/>
</dbReference>
<dbReference type="PANTHER" id="PTHR30614">
    <property type="entry name" value="MEMBRANE COMPONENT OF AMINO ACID ABC TRANSPORTER"/>
    <property type="match status" value="1"/>
</dbReference>
<evidence type="ECO:0000256" key="8">
    <source>
        <dbReference type="ARBA" id="ARBA00023136"/>
    </source>
</evidence>
<evidence type="ECO:0000256" key="5">
    <source>
        <dbReference type="ARBA" id="ARBA00022692"/>
    </source>
</evidence>
<proteinExistence type="inferred from homology"/>
<evidence type="ECO:0000256" key="3">
    <source>
        <dbReference type="ARBA" id="ARBA00022448"/>
    </source>
</evidence>
<evidence type="ECO:0000256" key="10">
    <source>
        <dbReference type="ARBA" id="ARBA00062718"/>
    </source>
</evidence>
<dbReference type="CDD" id="cd06261">
    <property type="entry name" value="TM_PBP2"/>
    <property type="match status" value="1"/>
</dbReference>
<keyword evidence="6" id="KW-0029">Amino-acid transport</keyword>
<keyword evidence="4" id="KW-1003">Cell membrane</keyword>
<dbReference type="PROSITE" id="PS50928">
    <property type="entry name" value="ABC_TM1"/>
    <property type="match status" value="1"/>
</dbReference>
<comment type="caution">
    <text evidence="14">The sequence shown here is derived from an EMBL/GenBank/DDBJ whole genome shotgun (WGS) entry which is preliminary data.</text>
</comment>
<organism evidence="14 15">
    <name type="scientific">Caballeronia mineralivorans PML1(12)</name>
    <dbReference type="NCBI Taxonomy" id="908627"/>
    <lineage>
        <taxon>Bacteria</taxon>
        <taxon>Pseudomonadati</taxon>
        <taxon>Pseudomonadota</taxon>
        <taxon>Betaproteobacteria</taxon>
        <taxon>Burkholderiales</taxon>
        <taxon>Burkholderiaceae</taxon>
        <taxon>Caballeronia</taxon>
    </lineage>
</organism>
<comment type="subcellular location">
    <subcellularLocation>
        <location evidence="1">Cell inner membrane</location>
        <topology evidence="1">Multi-pass membrane protein</topology>
    </subcellularLocation>
    <subcellularLocation>
        <location evidence="12">Cell membrane</location>
        <topology evidence="12">Multi-pass membrane protein</topology>
    </subcellularLocation>
</comment>
<keyword evidence="7 12" id="KW-1133">Transmembrane helix</keyword>
<keyword evidence="5 12" id="KW-0812">Transmembrane</keyword>
<sequence>MPVPTKTLQTPALQDAAAEESPIVRARHPGRWAAAVVSMLMLAALAHSLATNPGYRWDVVWKYLTVRTVLTGFGWTLALTAASMAIGIVLGVVAALMRQSANPVVSACAATYIWLFRGTPVLVQLIFWYNLAALYPRIDIGFPFFAPFLTLSTNVLITPIVAALLGLGLNEGAYMAEIVRSGLMSVDPGQREAAYSLGLTPARTVRRVILPQAMRVIVPPTGNEVVGMLKATSLVSTLAISDLLYSVQGIYGRTFETIPLLIVASAWYLLASTLLSACQIALENRLRRGHTAAPTDGVSVLIARVRRNIGPLPRNSSR</sequence>
<accession>A0A0J1FMT8</accession>
<evidence type="ECO:0000256" key="11">
    <source>
        <dbReference type="ARBA" id="ARBA00073645"/>
    </source>
</evidence>
<keyword evidence="15" id="KW-1185">Reference proteome</keyword>
<feature type="transmembrane region" description="Helical" evidence="12">
    <location>
        <begin position="32"/>
        <end position="50"/>
    </location>
</feature>
<dbReference type="SUPFAM" id="SSF161098">
    <property type="entry name" value="MetI-like"/>
    <property type="match status" value="1"/>
</dbReference>
<name>A0A0J1FMT8_9BURK</name>
<comment type="function">
    <text evidence="9">Part of the ABC transporter complex GltIJKL involved in glutamate and aspartate uptake. Probably responsible for the translocation of the substrate across the membrane.</text>
</comment>
<evidence type="ECO:0000313" key="14">
    <source>
        <dbReference type="EMBL" id="KLU21043.1"/>
    </source>
</evidence>
<evidence type="ECO:0000256" key="9">
    <source>
        <dbReference type="ARBA" id="ARBA00060298"/>
    </source>
</evidence>
<evidence type="ECO:0000256" key="6">
    <source>
        <dbReference type="ARBA" id="ARBA00022970"/>
    </source>
</evidence>
<evidence type="ECO:0000256" key="7">
    <source>
        <dbReference type="ARBA" id="ARBA00022989"/>
    </source>
</evidence>
<dbReference type="InterPro" id="IPR035906">
    <property type="entry name" value="MetI-like_sf"/>
</dbReference>
<dbReference type="Gene3D" id="1.10.3720.10">
    <property type="entry name" value="MetI-like"/>
    <property type="match status" value="1"/>
</dbReference>
<dbReference type="EMBL" id="AEJF01000230">
    <property type="protein sequence ID" value="KLU21043.1"/>
    <property type="molecule type" value="Genomic_DNA"/>
</dbReference>
<comment type="subunit">
    <text evidence="10">The complex is composed of two ATP-binding proteins (GltL), two transmembrane proteins (GltJ and GltK) and a solute-binding protein (GltI).</text>
</comment>
<comment type="similarity">
    <text evidence="2">Belongs to the binding-protein-dependent transport system permease family. HisMQ subfamily.</text>
</comment>
<dbReference type="InterPro" id="IPR000515">
    <property type="entry name" value="MetI-like"/>
</dbReference>
<feature type="transmembrane region" description="Helical" evidence="12">
    <location>
        <begin position="109"/>
        <end position="132"/>
    </location>
</feature>
<evidence type="ECO:0000313" key="15">
    <source>
        <dbReference type="Proteomes" id="UP000035963"/>
    </source>
</evidence>
<reference evidence="14 15" key="1">
    <citation type="journal article" date="2015" name="Genome Announc.">
        <title>Draft Genome Sequence of Burkholderia sp. Strain PML1(12), an Ectomycorrhizosphere-Inhabiting Bacterium with Effective Mineral-Weathering Ability.</title>
        <authorList>
            <person name="Uroz S."/>
            <person name="Oger P."/>
        </authorList>
    </citation>
    <scope>NUCLEOTIDE SEQUENCE [LARGE SCALE GENOMIC DNA]</scope>
    <source>
        <strain evidence="15">PML1(12)</strain>
    </source>
</reference>
<dbReference type="InterPro" id="IPR043429">
    <property type="entry name" value="ArtM/GltK/GlnP/TcyL/YhdX-like"/>
</dbReference>
<evidence type="ECO:0000259" key="13">
    <source>
        <dbReference type="PROSITE" id="PS50928"/>
    </source>
</evidence>
<keyword evidence="8 12" id="KW-0472">Membrane</keyword>
<dbReference type="GO" id="GO:0006865">
    <property type="term" value="P:amino acid transport"/>
    <property type="evidence" value="ECO:0007669"/>
    <property type="project" value="UniProtKB-KW"/>
</dbReference>
<dbReference type="GO" id="GO:0043190">
    <property type="term" value="C:ATP-binding cassette (ABC) transporter complex"/>
    <property type="evidence" value="ECO:0007669"/>
    <property type="project" value="InterPro"/>
</dbReference>
<feature type="transmembrane region" description="Helical" evidence="12">
    <location>
        <begin position="144"/>
        <end position="167"/>
    </location>
</feature>
<protein>
    <recommendedName>
        <fullName evidence="11">Glutamate/aspartate import permease protein GltK</fullName>
    </recommendedName>
</protein>
<keyword evidence="3 12" id="KW-0813">Transport</keyword>
<dbReference type="FunFam" id="1.10.3720.10:FF:000006">
    <property type="entry name" value="Glutamate/aspartate ABC transporter, permease protein GltK"/>
    <property type="match status" value="1"/>
</dbReference>
<evidence type="ECO:0000256" key="4">
    <source>
        <dbReference type="ARBA" id="ARBA00022475"/>
    </source>
</evidence>
<dbReference type="AlphaFoldDB" id="A0A0J1FMT8"/>